<dbReference type="Gene3D" id="3.30.230.10">
    <property type="match status" value="1"/>
</dbReference>
<evidence type="ECO:0000256" key="6">
    <source>
        <dbReference type="ARBA" id="ARBA00022777"/>
    </source>
</evidence>
<evidence type="ECO:0000256" key="1">
    <source>
        <dbReference type="ARBA" id="ARBA00009684"/>
    </source>
</evidence>
<dbReference type="Pfam" id="PF08544">
    <property type="entry name" value="GHMP_kinases_C"/>
    <property type="match status" value="1"/>
</dbReference>
<dbReference type="PIRSF" id="PIRSF010376">
    <property type="entry name" value="IspE"/>
    <property type="match status" value="1"/>
</dbReference>
<dbReference type="PANTHER" id="PTHR43527">
    <property type="entry name" value="4-DIPHOSPHOCYTIDYL-2-C-METHYL-D-ERYTHRITOL KINASE, CHLOROPLASTIC"/>
    <property type="match status" value="1"/>
</dbReference>
<dbReference type="InterPro" id="IPR036554">
    <property type="entry name" value="GHMP_kinase_C_sf"/>
</dbReference>
<comment type="function">
    <text evidence="9">Catalyzes the phosphorylation of the position 2 hydroxy group of 4-diphosphocytidyl-2C-methyl-D-erythritol.</text>
</comment>
<dbReference type="PANTHER" id="PTHR43527:SF2">
    <property type="entry name" value="4-DIPHOSPHOCYTIDYL-2-C-METHYL-D-ERYTHRITOL KINASE, CHLOROPLASTIC"/>
    <property type="match status" value="1"/>
</dbReference>
<feature type="active site" evidence="9">
    <location>
        <position position="8"/>
    </location>
</feature>
<evidence type="ECO:0000256" key="8">
    <source>
        <dbReference type="ARBA" id="ARBA00032554"/>
    </source>
</evidence>
<dbReference type="GO" id="GO:0016114">
    <property type="term" value="P:terpenoid biosynthetic process"/>
    <property type="evidence" value="ECO:0007669"/>
    <property type="project" value="UniProtKB-UniRule"/>
</dbReference>
<dbReference type="SUPFAM" id="SSF54211">
    <property type="entry name" value="Ribosomal protein S5 domain 2-like"/>
    <property type="match status" value="1"/>
</dbReference>
<dbReference type="Pfam" id="PF00288">
    <property type="entry name" value="GHMP_kinases_N"/>
    <property type="match status" value="1"/>
</dbReference>
<feature type="domain" description="GHMP kinase C-terminal" evidence="11">
    <location>
        <begin position="194"/>
        <end position="269"/>
    </location>
</feature>
<dbReference type="InterPro" id="IPR014721">
    <property type="entry name" value="Ribsml_uS5_D2-typ_fold_subgr"/>
</dbReference>
<name>A0A942WGP6_9FIRM</name>
<dbReference type="EMBL" id="JAGZMZ010000011">
    <property type="protein sequence ID" value="MBS4884241.1"/>
    <property type="molecule type" value="Genomic_DNA"/>
</dbReference>
<evidence type="ECO:0000259" key="10">
    <source>
        <dbReference type="Pfam" id="PF00288"/>
    </source>
</evidence>
<keyword evidence="5 9" id="KW-0547">Nucleotide-binding</keyword>
<keyword evidence="4 9" id="KW-0808">Transferase</keyword>
<dbReference type="NCBIfam" id="NF011202">
    <property type="entry name" value="PRK14608.1"/>
    <property type="match status" value="1"/>
</dbReference>
<keyword evidence="6 9" id="KW-0418">Kinase</keyword>
<evidence type="ECO:0000259" key="11">
    <source>
        <dbReference type="Pfam" id="PF08544"/>
    </source>
</evidence>
<feature type="domain" description="GHMP kinase N-terminal" evidence="10">
    <location>
        <begin position="62"/>
        <end position="139"/>
    </location>
</feature>
<feature type="binding site" evidence="9">
    <location>
        <begin position="90"/>
        <end position="100"/>
    </location>
    <ligand>
        <name>ATP</name>
        <dbReference type="ChEBI" id="CHEBI:30616"/>
    </ligand>
</feature>
<dbReference type="HAMAP" id="MF_00061">
    <property type="entry name" value="IspE"/>
    <property type="match status" value="1"/>
</dbReference>
<dbReference type="InterPro" id="IPR006204">
    <property type="entry name" value="GHMP_kinase_N_dom"/>
</dbReference>
<dbReference type="AlphaFoldDB" id="A0A942WGP6"/>
<dbReference type="SUPFAM" id="SSF55060">
    <property type="entry name" value="GHMP Kinase, C-terminal domain"/>
    <property type="match status" value="1"/>
</dbReference>
<dbReference type="EC" id="2.7.1.148" evidence="2 9"/>
<evidence type="ECO:0000256" key="2">
    <source>
        <dbReference type="ARBA" id="ARBA00012052"/>
    </source>
</evidence>
<accession>A0A942WGP6</accession>
<comment type="catalytic activity">
    <reaction evidence="9">
        <text>4-CDP-2-C-methyl-D-erythritol + ATP = 4-CDP-2-C-methyl-D-erythritol 2-phosphate + ADP + H(+)</text>
        <dbReference type="Rhea" id="RHEA:18437"/>
        <dbReference type="ChEBI" id="CHEBI:15378"/>
        <dbReference type="ChEBI" id="CHEBI:30616"/>
        <dbReference type="ChEBI" id="CHEBI:57823"/>
        <dbReference type="ChEBI" id="CHEBI:57919"/>
        <dbReference type="ChEBI" id="CHEBI:456216"/>
        <dbReference type="EC" id="2.7.1.148"/>
    </reaction>
</comment>
<dbReference type="InterPro" id="IPR020568">
    <property type="entry name" value="Ribosomal_Su5_D2-typ_SF"/>
</dbReference>
<sequence>MKLKAYAKINLSLDVRGKREDGYHELDMIMVPIDLYDLVDIELATEDRFTCNVEGLAMDNSNTVVKAATLMREVYHLDQKFHIHVEKNIPAQAGLAGGSSDGAAVMRGIRELCKLDVPIEELAMLSKRVGADVPFCVMAKSAVVQGIGEYITPFDVHCDFDILLVKPPMGVSTQQAFSMLDFSECPHPSSMAVRKCLEEDRFEELAHCMGNSLEYSAFQLVSDIAKIKTELSEAGFEVVLMSGSGSTVFALTRNQALLNTQAEKMKAKGYFVAKTKIVKG</sequence>
<feature type="active site" evidence="9">
    <location>
        <position position="132"/>
    </location>
</feature>
<dbReference type="InterPro" id="IPR013750">
    <property type="entry name" value="GHMP_kinase_C_dom"/>
</dbReference>
<dbReference type="GO" id="GO:0050515">
    <property type="term" value="F:4-(cytidine 5'-diphospho)-2-C-methyl-D-erythritol kinase activity"/>
    <property type="evidence" value="ECO:0007669"/>
    <property type="project" value="UniProtKB-UniRule"/>
</dbReference>
<comment type="similarity">
    <text evidence="1 9">Belongs to the GHMP kinase family. IspE subfamily.</text>
</comment>
<dbReference type="InterPro" id="IPR004424">
    <property type="entry name" value="IspE"/>
</dbReference>
<organism evidence="12 13">
    <name type="scientific">Amedibacillus dolichus</name>
    <dbReference type="NCBI Taxonomy" id="31971"/>
    <lineage>
        <taxon>Bacteria</taxon>
        <taxon>Bacillati</taxon>
        <taxon>Bacillota</taxon>
        <taxon>Erysipelotrichia</taxon>
        <taxon>Erysipelotrichales</taxon>
        <taxon>Erysipelotrichaceae</taxon>
        <taxon>Amedibacillus</taxon>
    </lineage>
</organism>
<evidence type="ECO:0000256" key="5">
    <source>
        <dbReference type="ARBA" id="ARBA00022741"/>
    </source>
</evidence>
<comment type="caution">
    <text evidence="12">The sequence shown here is derived from an EMBL/GenBank/DDBJ whole genome shotgun (WGS) entry which is preliminary data.</text>
</comment>
<reference evidence="12" key="1">
    <citation type="submission" date="2021-02" db="EMBL/GenBank/DDBJ databases">
        <title>Infant gut strain persistence is associated with maternal origin, phylogeny, and functional potential including surface adhesion and iron acquisition.</title>
        <authorList>
            <person name="Lou Y.C."/>
        </authorList>
    </citation>
    <scope>NUCLEOTIDE SEQUENCE</scope>
    <source>
        <strain evidence="12">L3_108_103G1_dasL3_108_103G1_concoct_2</strain>
    </source>
</reference>
<comment type="pathway">
    <text evidence="9">Isoprenoid biosynthesis; isopentenyl diphosphate biosynthesis via DXP pathway; isopentenyl diphosphate from 1-deoxy-D-xylulose 5-phosphate: step 3/6.</text>
</comment>
<dbReference type="GO" id="GO:0019288">
    <property type="term" value="P:isopentenyl diphosphate biosynthetic process, methylerythritol 4-phosphate pathway"/>
    <property type="evidence" value="ECO:0007669"/>
    <property type="project" value="UniProtKB-UniRule"/>
</dbReference>
<keyword evidence="9" id="KW-0414">Isoprene biosynthesis</keyword>
<dbReference type="Gene3D" id="3.30.70.890">
    <property type="entry name" value="GHMP kinase, C-terminal domain"/>
    <property type="match status" value="1"/>
</dbReference>
<evidence type="ECO:0000256" key="9">
    <source>
        <dbReference type="HAMAP-Rule" id="MF_00061"/>
    </source>
</evidence>
<gene>
    <name evidence="9" type="primary">ispE</name>
    <name evidence="12" type="ORF">KHZ85_05690</name>
</gene>
<dbReference type="NCBIfam" id="TIGR00154">
    <property type="entry name" value="ispE"/>
    <property type="match status" value="1"/>
</dbReference>
<evidence type="ECO:0000256" key="3">
    <source>
        <dbReference type="ARBA" id="ARBA00017473"/>
    </source>
</evidence>
<proteinExistence type="inferred from homology"/>
<evidence type="ECO:0000313" key="12">
    <source>
        <dbReference type="EMBL" id="MBS4884241.1"/>
    </source>
</evidence>
<evidence type="ECO:0000256" key="7">
    <source>
        <dbReference type="ARBA" id="ARBA00022840"/>
    </source>
</evidence>
<dbReference type="RefSeq" id="WP_278640205.1">
    <property type="nucleotide sequence ID" value="NZ_JAGZMZ010000011.1"/>
</dbReference>
<protein>
    <recommendedName>
        <fullName evidence="3 9">4-diphosphocytidyl-2-C-methyl-D-erythritol kinase</fullName>
        <shortName evidence="9">CMK</shortName>
        <ecNumber evidence="2 9">2.7.1.148</ecNumber>
    </recommendedName>
    <alternativeName>
        <fullName evidence="8 9">4-(cytidine-5'-diphospho)-2-C-methyl-D-erythritol kinase</fullName>
    </alternativeName>
</protein>
<evidence type="ECO:0000256" key="4">
    <source>
        <dbReference type="ARBA" id="ARBA00022679"/>
    </source>
</evidence>
<dbReference type="GO" id="GO:0005524">
    <property type="term" value="F:ATP binding"/>
    <property type="evidence" value="ECO:0007669"/>
    <property type="project" value="UniProtKB-UniRule"/>
</dbReference>
<dbReference type="Proteomes" id="UP000753219">
    <property type="component" value="Unassembled WGS sequence"/>
</dbReference>
<evidence type="ECO:0000313" key="13">
    <source>
        <dbReference type="Proteomes" id="UP000753219"/>
    </source>
</evidence>
<keyword evidence="7 9" id="KW-0067">ATP-binding</keyword>